<evidence type="ECO:0000259" key="1">
    <source>
        <dbReference type="Pfam" id="PF04233"/>
    </source>
</evidence>
<reference evidence="2" key="1">
    <citation type="journal article" date="2021" name="PeerJ">
        <title>Extensive microbial diversity within the chicken gut microbiome revealed by metagenomics and culture.</title>
        <authorList>
            <person name="Gilroy R."/>
            <person name="Ravi A."/>
            <person name="Getino M."/>
            <person name="Pursley I."/>
            <person name="Horton D.L."/>
            <person name="Alikhan N.F."/>
            <person name="Baker D."/>
            <person name="Gharbi K."/>
            <person name="Hall N."/>
            <person name="Watson M."/>
            <person name="Adriaenssens E.M."/>
            <person name="Foster-Nyarko E."/>
            <person name="Jarju S."/>
            <person name="Secka A."/>
            <person name="Antonio M."/>
            <person name="Oren A."/>
            <person name="Chaudhuri R.R."/>
            <person name="La Ragione R."/>
            <person name="Hildebrand F."/>
            <person name="Pallen M.J."/>
        </authorList>
    </citation>
    <scope>NUCLEOTIDE SEQUENCE</scope>
    <source>
        <strain evidence="2">CHK196-3914</strain>
    </source>
</reference>
<dbReference type="AlphaFoldDB" id="A0A9D2K2L6"/>
<proteinExistence type="predicted"/>
<evidence type="ECO:0000313" key="2">
    <source>
        <dbReference type="EMBL" id="HIZ75697.1"/>
    </source>
</evidence>
<gene>
    <name evidence="2" type="ORF">H9723_10750</name>
</gene>
<feature type="domain" description="Phage head morphogenesis" evidence="1">
    <location>
        <begin position="188"/>
        <end position="289"/>
    </location>
</feature>
<protein>
    <submittedName>
        <fullName evidence="2">Minor capsid protein</fullName>
    </submittedName>
</protein>
<dbReference type="Pfam" id="PF04233">
    <property type="entry name" value="Phage_Mu_F"/>
    <property type="match status" value="1"/>
</dbReference>
<name>A0A9D2K2L6_9FIRM</name>
<dbReference type="Proteomes" id="UP000824116">
    <property type="component" value="Unassembled WGS sequence"/>
</dbReference>
<comment type="caution">
    <text evidence="2">The sequence shown here is derived from an EMBL/GenBank/DDBJ whole genome shotgun (WGS) entry which is preliminary data.</text>
</comment>
<dbReference type="NCBIfam" id="TIGR01641">
    <property type="entry name" value="phageSPP1_gp7"/>
    <property type="match status" value="1"/>
</dbReference>
<accession>A0A9D2K2L6</accession>
<organism evidence="2 3">
    <name type="scientific">Candidatus Mediterraneibacter stercoravium</name>
    <dbReference type="NCBI Taxonomy" id="2838685"/>
    <lineage>
        <taxon>Bacteria</taxon>
        <taxon>Bacillati</taxon>
        <taxon>Bacillota</taxon>
        <taxon>Clostridia</taxon>
        <taxon>Lachnospirales</taxon>
        <taxon>Lachnospiraceae</taxon>
        <taxon>Mediterraneibacter</taxon>
    </lineage>
</organism>
<reference evidence="2" key="2">
    <citation type="submission" date="2021-04" db="EMBL/GenBank/DDBJ databases">
        <authorList>
            <person name="Gilroy R."/>
        </authorList>
    </citation>
    <scope>NUCLEOTIDE SEQUENCE</scope>
    <source>
        <strain evidence="2">CHK196-3914</strain>
    </source>
</reference>
<evidence type="ECO:0000313" key="3">
    <source>
        <dbReference type="Proteomes" id="UP000824116"/>
    </source>
</evidence>
<dbReference type="EMBL" id="DXAY01000253">
    <property type="protein sequence ID" value="HIZ75697.1"/>
    <property type="molecule type" value="Genomic_DNA"/>
</dbReference>
<dbReference type="InterPro" id="IPR006528">
    <property type="entry name" value="Phage_head_morphogenesis_dom"/>
</dbReference>
<sequence length="514" mass="59330">MDSQTYWKNRETEQRKHNIRDEAEYQKHIREIYQNMIDEIEKEINGFHGRYAKKEGITMAEAKKRAAKVDIEALGRKAARYVKTKDFSKQANDEMRLYNMTMKVNRLELLKAQIGLEMVSGFDELQKYYDEILTERTISEFERQAGILGKTIQNNAKAADAIVNASFHNATYSDRIWMYQDMLKNELSSLLQTGLIQGQNPRKLATHLRKRFGVSQSNAERLMITELARVQTEAQKQSFERNGFEEYTFLALGDACPICKALDEKHFKVAKMMPGTNAPPMHPRCKCSTSAYEDSEEYEAWLDFLDKGGTTEEWNRLKKKEKKNILEIDDKGDLHTDLKALSDDLSERSLQVSHYLNTLNLPESKWSGVTKIVTAKELPKAVGRTKANGDILLRNDAGIKTIIHEHLHTRSVLNNRAAYRESKWFEENACEMLAEEICNKSGVSYKRTYKNVTEPLRDIAGITSQYISDYEFALDYFNAGLENRERWLVELASKETDSAVRNRILDLIEEIKNA</sequence>